<comment type="caution">
    <text evidence="1">The sequence shown here is derived from an EMBL/GenBank/DDBJ whole genome shotgun (WGS) entry which is preliminary data.</text>
</comment>
<reference evidence="1 2" key="1">
    <citation type="submission" date="2019-01" db="EMBL/GenBank/DDBJ databases">
        <authorList>
            <person name="Chen W.-M."/>
        </authorList>
    </citation>
    <scope>NUCLEOTIDE SEQUENCE [LARGE SCALE GENOMIC DNA]</scope>
    <source>
        <strain evidence="1 2">HPM-16</strain>
    </source>
</reference>
<gene>
    <name evidence="1" type="ORF">EOE65_15615</name>
</gene>
<dbReference type="EMBL" id="SACQ01000008">
    <property type="protein sequence ID" value="RVU29597.1"/>
    <property type="molecule type" value="Genomic_DNA"/>
</dbReference>
<accession>A0A437Q520</accession>
<name>A0A437Q520_9GAMM</name>
<dbReference type="AlphaFoldDB" id="A0A437Q520"/>
<evidence type="ECO:0000313" key="2">
    <source>
        <dbReference type="Proteomes" id="UP000282818"/>
    </source>
</evidence>
<protein>
    <submittedName>
        <fullName evidence="1">DUF1272 domain-containing protein</fullName>
    </submittedName>
</protein>
<dbReference type="Proteomes" id="UP000282818">
    <property type="component" value="Unassembled WGS sequence"/>
</dbReference>
<keyword evidence="2" id="KW-1185">Reference proteome</keyword>
<organism evidence="1 2">
    <name type="scientific">Neptunomonas marina</name>
    <dbReference type="NCBI Taxonomy" id="1815562"/>
    <lineage>
        <taxon>Bacteria</taxon>
        <taxon>Pseudomonadati</taxon>
        <taxon>Pseudomonadota</taxon>
        <taxon>Gammaproteobacteria</taxon>
        <taxon>Oceanospirillales</taxon>
        <taxon>Oceanospirillaceae</taxon>
        <taxon>Neptunomonas</taxon>
    </lineage>
</organism>
<proteinExistence type="predicted"/>
<dbReference type="InterPro" id="IPR010696">
    <property type="entry name" value="DUF1272"/>
</dbReference>
<sequence length="75" mass="7930">MLELKPTCECCGEVLPPNSPKAVICAYECTFCLTCAREHLNHICPNHGSKLVERPSLPVSAMVSPLSGASSTSAV</sequence>
<dbReference type="Pfam" id="PF06906">
    <property type="entry name" value="DUF1272"/>
    <property type="match status" value="1"/>
</dbReference>
<evidence type="ECO:0000313" key="1">
    <source>
        <dbReference type="EMBL" id="RVU29597.1"/>
    </source>
</evidence>